<sequence length="916" mass="103221">MASSLQTQGMVGDFLNFCLFHPLIQICTPNWVEKSYCSRRYYIVSLESLIIDHEKLSPHFRQVLPEISLVYRSLLGIHIPKTVHVFLQNLKSFTSQTSRTSIKLRLQPSSIRHTDQLSTYQKQKNISSLAPPSCFVPQCNQEASVLQKMECKRKYFLKENKNNEKKEMPMIFKRKRSTHNFSGKTSEHVALEEDADEVEAYLNCGNSRACKNHFCDARYLDDMEKSQLIEMLKQAVTVVVTLIYEDGSTQLKAEQALVPSVEGVAMLLPSHVDSHGPLDVSTSDGVLEEGFTLRDQYIYLKTQHSSTGDHEQEAYNQFARKVLFQTLKCPVICFNAKDFVRTVLQIFGNEGSWKHVVHFVGLDPRIAAWLIDPGEAATSFEDLVAKFLESSISVKVNSTYGNSSRNVVNQNVRVNLKILYRLTMGLCSQLKVYGLWQLFCTLELPLIPILAVMESHSIRVNREEMERTSALLGSRLKELEQEAHFVAGEQFLITSNNQLQEILFGKLKLHLMSPMETLPRTGLQRLPSTSEAVLNALQDLHPLPKIILEYRRVHKTKSAFVDGLLAFVRKGSISSMWNQTGTVTGRLSARHPNIQGISKHPIKITKPQNFKGTEGTMLTISPRSMFVAPESHTFLAADFSQIELRILAHLSGDPELLKLFRESGRDDVFSTLTSQWKDIPPECVTYADREQTKKVVYSVVYGAGKERLAACLGVTVQEAAQFLESFLQKYKKIKDFVQTTIAQCHQTGYVASIMGRRRPLPRVHDQDQQLRAQAERQAVNFVVQGSAADLCKMAMIRIFRAVATSPTLTARLVAQIHDELLFEVEDSQIPEFAALVRGTMESLQYVRALGLQLQVPLKVSLSAGPSWGHLVPLQKVLGPWPSPPLTESPSNHPATASPLVSTYPRWCSHFSPSFCL</sequence>
<comment type="similarity">
    <text evidence="2">Belongs to the DNA polymerase type-A family.</text>
</comment>
<dbReference type="FunFam" id="1.20.1060.10:FF:000001">
    <property type="entry name" value="DNA polymerase I"/>
    <property type="match status" value="1"/>
</dbReference>
<dbReference type="Gene3D" id="1.20.1060.10">
    <property type="entry name" value="Taq DNA Polymerase, Chain T, domain 4"/>
    <property type="match status" value="1"/>
</dbReference>
<reference evidence="16" key="1">
    <citation type="submission" date="2019-03" db="EMBL/GenBank/DDBJ databases">
        <authorList>
            <person name="Warren W.C."/>
            <person name="Johnson G.S."/>
        </authorList>
    </citation>
    <scope>NUCLEOTIDE SEQUENCE [LARGE SCALE GENOMIC DNA]</scope>
    <source>
        <strain evidence="16">Basenji</strain>
    </source>
</reference>
<protein>
    <recommendedName>
        <fullName evidence="14">DNA polymerase nu</fullName>
        <ecNumber evidence="3">2.7.7.7</ecNumber>
    </recommendedName>
</protein>
<proteinExistence type="inferred from homology"/>
<name>A0A8C0LQG9_CANLF</name>
<keyword evidence="7" id="KW-0227">DNA damage</keyword>
<evidence type="ECO:0000256" key="10">
    <source>
        <dbReference type="ARBA" id="ARBA00023204"/>
    </source>
</evidence>
<evidence type="ECO:0000313" key="17">
    <source>
        <dbReference type="Proteomes" id="UP000694429"/>
    </source>
</evidence>
<dbReference type="FunFam" id="1.10.150.20:FF:000002">
    <property type="entry name" value="DNA polymerase I"/>
    <property type="match status" value="1"/>
</dbReference>
<keyword evidence="11" id="KW-0539">Nucleus</keyword>
<feature type="domain" description="DNA-directed DNA polymerase family A palm" evidence="15">
    <location>
        <begin position="619"/>
        <end position="828"/>
    </location>
</feature>
<dbReference type="PRINTS" id="PR00868">
    <property type="entry name" value="DNAPOLI"/>
</dbReference>
<comment type="subcellular location">
    <subcellularLocation>
        <location evidence="1">Nucleus</location>
    </subcellularLocation>
</comment>
<comment type="subunit">
    <text evidence="13">Interacts with FANCD2, FANCI, PCNA, RAD51 and HELQ.</text>
</comment>
<keyword evidence="9" id="KW-0238">DNA-binding</keyword>
<dbReference type="Pfam" id="PF00476">
    <property type="entry name" value="DNA_pol_A"/>
    <property type="match status" value="1"/>
</dbReference>
<dbReference type="Gene3D" id="3.30.70.370">
    <property type="match status" value="1"/>
</dbReference>
<evidence type="ECO:0000256" key="5">
    <source>
        <dbReference type="ARBA" id="ARBA00022695"/>
    </source>
</evidence>
<evidence type="ECO:0000256" key="12">
    <source>
        <dbReference type="ARBA" id="ARBA00049244"/>
    </source>
</evidence>
<comment type="catalytic activity">
    <reaction evidence="12">
        <text>DNA(n) + a 2'-deoxyribonucleoside 5'-triphosphate = DNA(n+1) + diphosphate</text>
        <dbReference type="Rhea" id="RHEA:22508"/>
        <dbReference type="Rhea" id="RHEA-COMP:17339"/>
        <dbReference type="Rhea" id="RHEA-COMP:17340"/>
        <dbReference type="ChEBI" id="CHEBI:33019"/>
        <dbReference type="ChEBI" id="CHEBI:61560"/>
        <dbReference type="ChEBI" id="CHEBI:173112"/>
        <dbReference type="EC" id="2.7.7.7"/>
    </reaction>
</comment>
<dbReference type="Ensembl" id="ENSCAFT00030000177.1">
    <property type="protein sequence ID" value="ENSCAFP00030000148.1"/>
    <property type="gene ID" value="ENSCAFG00030000101.1"/>
</dbReference>
<evidence type="ECO:0000256" key="13">
    <source>
        <dbReference type="ARBA" id="ARBA00065498"/>
    </source>
</evidence>
<dbReference type="GO" id="GO:0003677">
    <property type="term" value="F:DNA binding"/>
    <property type="evidence" value="ECO:0007669"/>
    <property type="project" value="UniProtKB-KW"/>
</dbReference>
<dbReference type="InterPro" id="IPR043502">
    <property type="entry name" value="DNA/RNA_pol_sf"/>
</dbReference>
<evidence type="ECO:0000256" key="14">
    <source>
        <dbReference type="ARBA" id="ARBA00073328"/>
    </source>
</evidence>
<accession>A0A8C0LQG9</accession>
<organism evidence="16 17">
    <name type="scientific">Canis lupus familiaris</name>
    <name type="common">Dog</name>
    <name type="synonym">Canis familiaris</name>
    <dbReference type="NCBI Taxonomy" id="9615"/>
    <lineage>
        <taxon>Eukaryota</taxon>
        <taxon>Metazoa</taxon>
        <taxon>Chordata</taxon>
        <taxon>Craniata</taxon>
        <taxon>Vertebrata</taxon>
        <taxon>Euteleostomi</taxon>
        <taxon>Mammalia</taxon>
        <taxon>Eutheria</taxon>
        <taxon>Laurasiatheria</taxon>
        <taxon>Carnivora</taxon>
        <taxon>Caniformia</taxon>
        <taxon>Canidae</taxon>
        <taxon>Canis</taxon>
    </lineage>
</organism>
<dbReference type="FunFam" id="3.30.420.10:FF:000070">
    <property type="entry name" value="DNA polymerase nu"/>
    <property type="match status" value="1"/>
</dbReference>
<dbReference type="FunFam" id="3.30.70.370:FF:000008">
    <property type="entry name" value="DNA polymerase nu"/>
    <property type="match status" value="1"/>
</dbReference>
<gene>
    <name evidence="16" type="primary">POLN</name>
</gene>
<evidence type="ECO:0000259" key="15">
    <source>
        <dbReference type="SMART" id="SM00482"/>
    </source>
</evidence>
<evidence type="ECO:0000256" key="1">
    <source>
        <dbReference type="ARBA" id="ARBA00004123"/>
    </source>
</evidence>
<dbReference type="Gene3D" id="1.10.150.20">
    <property type="entry name" value="5' to 3' exonuclease, C-terminal subdomain"/>
    <property type="match status" value="1"/>
</dbReference>
<dbReference type="InterPro" id="IPR036397">
    <property type="entry name" value="RNaseH_sf"/>
</dbReference>
<evidence type="ECO:0000256" key="7">
    <source>
        <dbReference type="ARBA" id="ARBA00022763"/>
    </source>
</evidence>
<dbReference type="PANTHER" id="PTHR10133:SF27">
    <property type="entry name" value="DNA POLYMERASE NU"/>
    <property type="match status" value="1"/>
</dbReference>
<dbReference type="InterPro" id="IPR002298">
    <property type="entry name" value="DNA_polymerase_A"/>
</dbReference>
<evidence type="ECO:0000256" key="11">
    <source>
        <dbReference type="ARBA" id="ARBA00023242"/>
    </source>
</evidence>
<dbReference type="Pfam" id="PF18049">
    <property type="entry name" value="DNA_pol_P_Exo"/>
    <property type="match status" value="1"/>
</dbReference>
<keyword evidence="6" id="KW-0235">DNA replication</keyword>
<keyword evidence="5" id="KW-0548">Nucleotidyltransferase</keyword>
<evidence type="ECO:0000256" key="6">
    <source>
        <dbReference type="ARBA" id="ARBA00022705"/>
    </source>
</evidence>
<dbReference type="CDD" id="cd08638">
    <property type="entry name" value="DNA_pol_A_theta"/>
    <property type="match status" value="1"/>
</dbReference>
<keyword evidence="4" id="KW-0808">Transferase</keyword>
<dbReference type="InterPro" id="IPR001098">
    <property type="entry name" value="DNA-dir_DNA_pol_A_palm_dom"/>
</dbReference>
<dbReference type="PANTHER" id="PTHR10133">
    <property type="entry name" value="DNA POLYMERASE I"/>
    <property type="match status" value="1"/>
</dbReference>
<evidence type="ECO:0000256" key="9">
    <source>
        <dbReference type="ARBA" id="ARBA00023125"/>
    </source>
</evidence>
<dbReference type="SMART" id="SM00482">
    <property type="entry name" value="POLAc"/>
    <property type="match status" value="1"/>
</dbReference>
<dbReference type="GO" id="GO:0006261">
    <property type="term" value="P:DNA-templated DNA replication"/>
    <property type="evidence" value="ECO:0007669"/>
    <property type="project" value="InterPro"/>
</dbReference>
<evidence type="ECO:0000256" key="2">
    <source>
        <dbReference type="ARBA" id="ARBA00007705"/>
    </source>
</evidence>
<keyword evidence="8" id="KW-0239">DNA-directed DNA polymerase</keyword>
<keyword evidence="10" id="KW-0234">DNA repair</keyword>
<evidence type="ECO:0000256" key="8">
    <source>
        <dbReference type="ARBA" id="ARBA00022932"/>
    </source>
</evidence>
<reference evidence="16" key="2">
    <citation type="submission" date="2025-08" db="UniProtKB">
        <authorList>
            <consortium name="Ensembl"/>
        </authorList>
    </citation>
    <scope>IDENTIFICATION</scope>
</reference>
<dbReference type="InterPro" id="IPR040940">
    <property type="entry name" value="DNA_pol_P_Exo"/>
</dbReference>
<dbReference type="Proteomes" id="UP000694429">
    <property type="component" value="Chromosome 3"/>
</dbReference>
<dbReference type="Gene3D" id="3.30.420.10">
    <property type="entry name" value="Ribonuclease H-like superfamily/Ribonuclease H"/>
    <property type="match status" value="1"/>
</dbReference>
<dbReference type="GO" id="GO:0006281">
    <property type="term" value="P:DNA repair"/>
    <property type="evidence" value="ECO:0007669"/>
    <property type="project" value="UniProtKB-KW"/>
</dbReference>
<dbReference type="SUPFAM" id="SSF56672">
    <property type="entry name" value="DNA/RNA polymerases"/>
    <property type="match status" value="1"/>
</dbReference>
<dbReference type="EC" id="2.7.7.7" evidence="3"/>
<dbReference type="GO" id="GO:0003887">
    <property type="term" value="F:DNA-directed DNA polymerase activity"/>
    <property type="evidence" value="ECO:0007669"/>
    <property type="project" value="UniProtKB-KW"/>
</dbReference>
<dbReference type="AlphaFoldDB" id="A0A8C0LQG9"/>
<evidence type="ECO:0000256" key="3">
    <source>
        <dbReference type="ARBA" id="ARBA00012417"/>
    </source>
</evidence>
<dbReference type="GO" id="GO:0005634">
    <property type="term" value="C:nucleus"/>
    <property type="evidence" value="ECO:0007669"/>
    <property type="project" value="UniProtKB-SubCell"/>
</dbReference>
<evidence type="ECO:0000256" key="4">
    <source>
        <dbReference type="ARBA" id="ARBA00022679"/>
    </source>
</evidence>
<evidence type="ECO:0000313" key="16">
    <source>
        <dbReference type="Ensembl" id="ENSCAFP00030000148.1"/>
    </source>
</evidence>